<gene>
    <name evidence="2" type="ORF">LCGC14_1431490</name>
</gene>
<comment type="caution">
    <text evidence="2">The sequence shown here is derived from an EMBL/GenBank/DDBJ whole genome shotgun (WGS) entry which is preliminary data.</text>
</comment>
<dbReference type="EMBL" id="LAZR01009654">
    <property type="protein sequence ID" value="KKM71354.1"/>
    <property type="molecule type" value="Genomic_DNA"/>
</dbReference>
<keyword evidence="1" id="KW-1133">Transmembrane helix</keyword>
<evidence type="ECO:0000256" key="1">
    <source>
        <dbReference type="SAM" id="Phobius"/>
    </source>
</evidence>
<protein>
    <submittedName>
        <fullName evidence="2">Uncharacterized protein</fullName>
    </submittedName>
</protein>
<dbReference type="AlphaFoldDB" id="A0A0F9JNH7"/>
<keyword evidence="1" id="KW-0812">Transmembrane</keyword>
<keyword evidence="1" id="KW-0472">Membrane</keyword>
<proteinExistence type="predicted"/>
<feature type="transmembrane region" description="Helical" evidence="1">
    <location>
        <begin position="46"/>
        <end position="64"/>
    </location>
</feature>
<accession>A0A0F9JNH7</accession>
<name>A0A0F9JNH7_9ZZZZ</name>
<feature type="transmembrane region" description="Helical" evidence="1">
    <location>
        <begin position="76"/>
        <end position="95"/>
    </location>
</feature>
<evidence type="ECO:0000313" key="2">
    <source>
        <dbReference type="EMBL" id="KKM71354.1"/>
    </source>
</evidence>
<sequence>MVTRLSALFAAGSLGGLATVLTLWLFGVLGISGALGVGLAPPLTPPMIYSFMIWGGIWSFAFLLPLGSLNMFVRGLLLSVGPTIVQLLVVFPMKMGVGVLGLDLGTLTPLLVLIFNGVWGLVAAWWLTRQEAGVMVAA</sequence>
<organism evidence="2">
    <name type="scientific">marine sediment metagenome</name>
    <dbReference type="NCBI Taxonomy" id="412755"/>
    <lineage>
        <taxon>unclassified sequences</taxon>
        <taxon>metagenomes</taxon>
        <taxon>ecological metagenomes</taxon>
    </lineage>
</organism>
<feature type="transmembrane region" description="Helical" evidence="1">
    <location>
        <begin position="107"/>
        <end position="127"/>
    </location>
</feature>
<reference evidence="2" key="1">
    <citation type="journal article" date="2015" name="Nature">
        <title>Complex archaea that bridge the gap between prokaryotes and eukaryotes.</title>
        <authorList>
            <person name="Spang A."/>
            <person name="Saw J.H."/>
            <person name="Jorgensen S.L."/>
            <person name="Zaremba-Niedzwiedzka K."/>
            <person name="Martijn J."/>
            <person name="Lind A.E."/>
            <person name="van Eijk R."/>
            <person name="Schleper C."/>
            <person name="Guy L."/>
            <person name="Ettema T.J."/>
        </authorList>
    </citation>
    <scope>NUCLEOTIDE SEQUENCE</scope>
</reference>